<dbReference type="AlphaFoldDB" id="A0A2H5Y8Q6"/>
<accession>A0A2H5Y8Q6</accession>
<dbReference type="Pfam" id="PF06262">
    <property type="entry name" value="Zincin_1"/>
    <property type="match status" value="1"/>
</dbReference>
<evidence type="ECO:0000313" key="2">
    <source>
        <dbReference type="Proteomes" id="UP000236642"/>
    </source>
</evidence>
<dbReference type="Proteomes" id="UP000236642">
    <property type="component" value="Unassembled WGS sequence"/>
</dbReference>
<name>A0A2H5Y8Q6_9CHLR</name>
<reference evidence="2" key="1">
    <citation type="submission" date="2017-09" db="EMBL/GenBank/DDBJ databases">
        <title>Metaegenomics of thermophilic ammonia-oxidizing enrichment culture.</title>
        <authorList>
            <person name="Kato S."/>
            <person name="Suzuki K."/>
        </authorList>
    </citation>
    <scope>NUCLEOTIDE SEQUENCE [LARGE SCALE GENOMIC DNA]</scope>
</reference>
<protein>
    <recommendedName>
        <fullName evidence="3">Metallopeptidase family protein</fullName>
    </recommendedName>
</protein>
<dbReference type="EMBL" id="BEHY01000068">
    <property type="protein sequence ID" value="GBD09793.1"/>
    <property type="molecule type" value="Genomic_DNA"/>
</dbReference>
<dbReference type="InterPro" id="IPR038555">
    <property type="entry name" value="Zincin_1_sf"/>
</dbReference>
<dbReference type="InterPro" id="IPR010428">
    <property type="entry name" value="Zincin_1"/>
</dbReference>
<dbReference type="SUPFAM" id="SSF55486">
    <property type="entry name" value="Metalloproteases ('zincins'), catalytic domain"/>
    <property type="match status" value="1"/>
</dbReference>
<evidence type="ECO:0000313" key="1">
    <source>
        <dbReference type="EMBL" id="GBD09793.1"/>
    </source>
</evidence>
<dbReference type="CDD" id="cd12952">
    <property type="entry name" value="MMP_ACEL2062"/>
    <property type="match status" value="1"/>
</dbReference>
<organism evidence="1 2">
    <name type="scientific">Candidatus Thermoflexus japonica</name>
    <dbReference type="NCBI Taxonomy" id="2035417"/>
    <lineage>
        <taxon>Bacteria</taxon>
        <taxon>Bacillati</taxon>
        <taxon>Chloroflexota</taxon>
        <taxon>Thermoflexia</taxon>
        <taxon>Thermoflexales</taxon>
        <taxon>Thermoflexaceae</taxon>
        <taxon>Thermoflexus</taxon>
    </lineage>
</organism>
<proteinExistence type="predicted"/>
<evidence type="ECO:0008006" key="3">
    <source>
        <dbReference type="Google" id="ProtNLM"/>
    </source>
</evidence>
<dbReference type="Gene3D" id="3.30.2010.20">
    <property type="match status" value="1"/>
</dbReference>
<sequence length="129" mass="15083">MRRRRLRITPELVERVWSEILAALPPDLRRAVDNLAVLLEEEPDPEHRQALGLPPGEHLYGMFEGPAWAERERAPIAWPSRIRIFRRPLEADFGDDPFRLRAELRRTLLHELGHYFGLSEEAMSRLGLE</sequence>
<comment type="caution">
    <text evidence="1">The sequence shown here is derived from an EMBL/GenBank/DDBJ whole genome shotgun (WGS) entry which is preliminary data.</text>
</comment>
<gene>
    <name evidence="1" type="ORF">HRbin22_02054</name>
</gene>